<dbReference type="SUPFAM" id="SSF52777">
    <property type="entry name" value="CoA-dependent acyltransferases"/>
    <property type="match status" value="8"/>
</dbReference>
<dbReference type="Pfam" id="PF00550">
    <property type="entry name" value="PP-binding"/>
    <property type="match status" value="4"/>
</dbReference>
<dbReference type="Pfam" id="PF13193">
    <property type="entry name" value="AMP-binding_C"/>
    <property type="match status" value="3"/>
</dbReference>
<organism evidence="6 7">
    <name type="scientific">Rhodococcoides corynebacterioides</name>
    <dbReference type="NCBI Taxonomy" id="53972"/>
    <lineage>
        <taxon>Bacteria</taxon>
        <taxon>Bacillati</taxon>
        <taxon>Actinomycetota</taxon>
        <taxon>Actinomycetes</taxon>
        <taxon>Mycobacteriales</taxon>
        <taxon>Nocardiaceae</taxon>
        <taxon>Rhodococcoides</taxon>
    </lineage>
</organism>
<dbReference type="Gene3D" id="3.30.559.30">
    <property type="entry name" value="Nonribosomal peptide synthetase, condensation domain"/>
    <property type="match status" value="4"/>
</dbReference>
<feature type="domain" description="Carrier" evidence="5">
    <location>
        <begin position="989"/>
        <end position="1064"/>
    </location>
</feature>
<dbReference type="InterPro" id="IPR029058">
    <property type="entry name" value="AB_hydrolase_fold"/>
</dbReference>
<dbReference type="InterPro" id="IPR006162">
    <property type="entry name" value="Ppantetheine_attach_site"/>
</dbReference>
<feature type="region of interest" description="Disordered" evidence="4">
    <location>
        <begin position="1"/>
        <end position="26"/>
    </location>
</feature>
<feature type="domain" description="Carrier" evidence="5">
    <location>
        <begin position="4162"/>
        <end position="4237"/>
    </location>
</feature>
<feature type="domain" description="Carrier" evidence="5">
    <location>
        <begin position="2030"/>
        <end position="2105"/>
    </location>
</feature>
<keyword evidence="7" id="KW-1185">Reference proteome</keyword>
<dbReference type="InterPro" id="IPR010071">
    <property type="entry name" value="AA_adenyl_dom"/>
</dbReference>
<dbReference type="CDD" id="cd17646">
    <property type="entry name" value="A_NRPS_AB3403-like"/>
    <property type="match status" value="1"/>
</dbReference>
<dbReference type="Gene3D" id="2.30.38.10">
    <property type="entry name" value="Luciferase, Domain 3"/>
    <property type="match status" value="4"/>
</dbReference>
<dbReference type="PANTHER" id="PTHR45527">
    <property type="entry name" value="NONRIBOSOMAL PEPTIDE SYNTHETASE"/>
    <property type="match status" value="1"/>
</dbReference>
<dbReference type="InterPro" id="IPR020806">
    <property type="entry name" value="PKS_PP-bd"/>
</dbReference>
<dbReference type="SMART" id="SM01294">
    <property type="entry name" value="PKS_PP_betabranch"/>
    <property type="match status" value="1"/>
</dbReference>
<dbReference type="NCBIfam" id="NF003417">
    <property type="entry name" value="PRK04813.1"/>
    <property type="match status" value="4"/>
</dbReference>
<dbReference type="Pfam" id="PF00668">
    <property type="entry name" value="Condensation"/>
    <property type="match status" value="4"/>
</dbReference>
<dbReference type="PROSITE" id="PS00012">
    <property type="entry name" value="PHOSPHOPANTETHEINE"/>
    <property type="match status" value="3"/>
</dbReference>
<dbReference type="PROSITE" id="PS50075">
    <property type="entry name" value="CARRIER"/>
    <property type="match status" value="4"/>
</dbReference>
<evidence type="ECO:0000256" key="3">
    <source>
        <dbReference type="ARBA" id="ARBA00022553"/>
    </source>
</evidence>
<evidence type="ECO:0000256" key="1">
    <source>
        <dbReference type="ARBA" id="ARBA00001957"/>
    </source>
</evidence>
<dbReference type="NCBIfam" id="TIGR01733">
    <property type="entry name" value="AA-adenyl-dom"/>
    <property type="match status" value="4"/>
</dbReference>
<dbReference type="Gene3D" id="3.40.50.980">
    <property type="match status" value="8"/>
</dbReference>
<evidence type="ECO:0000313" key="7">
    <source>
        <dbReference type="Proteomes" id="UP000703038"/>
    </source>
</evidence>
<keyword evidence="3" id="KW-0597">Phosphoprotein</keyword>
<dbReference type="Pfam" id="PF00501">
    <property type="entry name" value="AMP-binding"/>
    <property type="match status" value="4"/>
</dbReference>
<accession>A0ABS2KRG3</accession>
<dbReference type="InterPro" id="IPR020845">
    <property type="entry name" value="AMP-binding_CS"/>
</dbReference>
<dbReference type="InterPro" id="IPR023213">
    <property type="entry name" value="CAT-like_dom_sf"/>
</dbReference>
<dbReference type="PANTHER" id="PTHR45527:SF1">
    <property type="entry name" value="FATTY ACID SYNTHASE"/>
    <property type="match status" value="1"/>
</dbReference>
<name>A0ABS2KRG3_9NOCA</name>
<dbReference type="Gene3D" id="1.10.1200.10">
    <property type="entry name" value="ACP-like"/>
    <property type="match status" value="3"/>
</dbReference>
<dbReference type="Gene3D" id="3.30.559.10">
    <property type="entry name" value="Chloramphenicol acetyltransferase-like domain"/>
    <property type="match status" value="4"/>
</dbReference>
<protein>
    <submittedName>
        <fullName evidence="6">Amino acid adenylation domain-containing protein</fullName>
    </submittedName>
</protein>
<dbReference type="InterPro" id="IPR001031">
    <property type="entry name" value="Thioesterase"/>
</dbReference>
<keyword evidence="2" id="KW-0596">Phosphopantetheine</keyword>
<dbReference type="CDD" id="cd19540">
    <property type="entry name" value="LCL_NRPS-like"/>
    <property type="match status" value="3"/>
</dbReference>
<dbReference type="InterPro" id="IPR009081">
    <property type="entry name" value="PP-bd_ACP"/>
</dbReference>
<evidence type="ECO:0000259" key="5">
    <source>
        <dbReference type="PROSITE" id="PS50075"/>
    </source>
</evidence>
<dbReference type="SMART" id="SM00823">
    <property type="entry name" value="PKS_PP"/>
    <property type="match status" value="4"/>
</dbReference>
<reference evidence="6 7" key="1">
    <citation type="submission" date="2021-01" db="EMBL/GenBank/DDBJ databases">
        <title>Genomics of switchgrass bacterial isolates.</title>
        <authorList>
            <person name="Shade A."/>
        </authorList>
    </citation>
    <scope>NUCLEOTIDE SEQUENCE [LARGE SCALE GENOMIC DNA]</scope>
    <source>
        <strain evidence="6 7">PvP111</strain>
    </source>
</reference>
<dbReference type="PROSITE" id="PS00455">
    <property type="entry name" value="AMP_BINDING"/>
    <property type="match status" value="4"/>
</dbReference>
<dbReference type="RefSeq" id="WP_204867389.1">
    <property type="nucleotide sequence ID" value="NZ_JAFBBK010000001.1"/>
</dbReference>
<dbReference type="InterPro" id="IPR000873">
    <property type="entry name" value="AMP-dep_synth/lig_dom"/>
</dbReference>
<dbReference type="Gene3D" id="3.30.300.30">
    <property type="match status" value="4"/>
</dbReference>
<dbReference type="SUPFAM" id="SSF53474">
    <property type="entry name" value="alpha/beta-Hydrolases"/>
    <property type="match status" value="1"/>
</dbReference>
<dbReference type="EMBL" id="JAFBBK010000001">
    <property type="protein sequence ID" value="MBM7414551.1"/>
    <property type="molecule type" value="Genomic_DNA"/>
</dbReference>
<evidence type="ECO:0000313" key="6">
    <source>
        <dbReference type="EMBL" id="MBM7414551.1"/>
    </source>
</evidence>
<proteinExistence type="predicted"/>
<dbReference type="SUPFAM" id="SSF56801">
    <property type="entry name" value="Acetyl-CoA synthetase-like"/>
    <property type="match status" value="4"/>
</dbReference>
<dbReference type="InterPro" id="IPR045851">
    <property type="entry name" value="AMP-bd_C_sf"/>
</dbReference>
<dbReference type="Proteomes" id="UP000703038">
    <property type="component" value="Unassembled WGS sequence"/>
</dbReference>
<dbReference type="InterPro" id="IPR001242">
    <property type="entry name" value="Condensation_dom"/>
</dbReference>
<comment type="caution">
    <text evidence="6">The sequence shown here is derived from an EMBL/GenBank/DDBJ whole genome shotgun (WGS) entry which is preliminary data.</text>
</comment>
<sequence>MTTSDSAPRTTEPADATPAVDRAASDPFPLSPAQASLWFAQKLAPEVPLTVAQYVDVKGDLDIDLLERVGARAAAELQSGEIRLVEIDGQPYQVVDPAATVRTTRLDVRSEADPIAAALAWMQKEMRSPVDLDRDPLTVNVVFRVEDHRYFWYTRMHHIAGDGYGAVTAMKRVAELYTNEQADVPTPDSKAGDLATLYAAERAYRTSTRFETDRAFWRDTLQGLPDTFSLADRTAPATPSRLRIDGVTDETVGDMLTSAEARFDASAAAVVAASFAAYLHRVTGRADVVMSLPVSVRTTAALRRSGGMVSNVVPIRVHISPDMNIGDLVSSVTLEITGALRHQKYRHEDIRRDHGSSTMHRGFFGPMVNIMLFDWTVGLGDLVGRLHLLSSGPIEDFTFNVYNSGGNSLNIDFEGNPSLYDQDTLAAHHRRFLAFFESFLGRGARTRVSGLDVVLPDEYDRVVTEFNDTAVSVPRTTLPALFDAQVRRTPDATALEFAGTALTYAELDRRSSRLARALIARGVGPDVLVGLAMQRSLDLIVAMYAIEKAGGAYVPLDPDHPAERLGHVLDTARTACVLTVSTQGVVLPDTAARVDVDALDLSGLADTPIGDGERTATLLPDSLAYVIFTSGSTGRPKGVGVSHQAIVNRLLWMQNEYYLGADDAVLQKTPATFDVSVWEFFWPLQVGARLVIAEPDGHRDPRYLASIIAGSRVTTAHFVPSMLGAFVAELRASDARLGDLRQVFCSGEALPAETAAAFRSLTGSALHNLYGPTEAAVDVTYWEVTDADAVTVPIGRPVWNTALQILDARLEPVPVGTAGELYLAGDQLARGYVGRPDLSADRFVADPLSVHGTRMYRTGDLARWRADGAVEYLGRTDFQVKIRGLRIELGDVEAALVAHPAVHHAVAVAHVDERGETTLVAYVAPEPGTDAASVEVRAVAATVADRLPSYMVPSLVIVLDALPLSANGKVDRKALPEPVRRRSDVPSVPPRTEVERRIAETIAEVLDVPVPGVHDSFFEIGGNSLLATRVVSRISAELGADVGIKDLFEAPTVARLADRVAHAPVVTTGPPLVAGPRPDRIPLSLAQQRLWFLNRFDAASPAYNMPFAITLHGDLDADALSVALADVLERHETLRTVYPDSADGPHQVVQDAAHHDLAPIDTGEAELADTVREFASHGFDVTREHPVRVRLFRTSATSHTLAVVLHHIASDGFSFGPLATDVMTAYAARTQGSAPLWAPLDVQYADFTLWQHAALGDENDPTSILSSQIDYWTARLNGLPDTLELPTDRARPAAPSHRGGAHDFRIDADLHQQLVALASDTSASLFMVLHAALSALLGRLADSDDVAIGSPIAGRGHRALDGLVGMFVNTLVLRSTPAPHVPFTDLLREVRDHDLEAFARADVPFERVVDAVAPERSTSRHPLFQVVLSFENLAPVRVEMAGLDVEVAEIDSGTAKFDLTLQLSERTTVDGRPDGVDARLGYARDLFDDATAATMAQRLVSVLRSVAVDPTRSIGDIDLATSTDAPAVLAGAAAGPTSSLADILVSAARRDPSATAVVTADGSVTYGELDDASDLLAHALIAEGVGPESIVPVCLERSIDSIVATWAVTKTGAAFLPVDPRYPADRIERMVTDVGASLGIAAAGAALPAAVRWVTVDHRSDGSSALPVRVRPENPAYLIFTSGSTGTPKAVVVPHRGLADFAREQVATYRVGPRSRTLHFASPSFDASILELLMGFAAGATVVVAGTDVYGGDRLTALLRDQRVTHAFVTPAALETVDPADLGALTFVGVGGDVCSPALVERWAPGRRMLNLYGPSEATVVATLTPPMTPGSPVTIGAPRRGVDVRVLDRRLRPVVPGVPGELYLSGPALARGYLGRLPLTSTRFVADPFGTPGDRMYRTGDVVAAVTTATGTELVFRGRADDQVKVRGHRIELAEIDAVLQRHPSVTFSVTGVQNASRADARLVSHLTLAPGSAGTEPILEHARRTLPGYMVPSAVVVLDEVPLTASGKLDRRALPMPTPETTEAAYREPRTETEWTVARAFADVLTVPRVGLDDSFFDAGGNSLMATRVTSAIGAALSREVEVRTLFEAPTVEALAAHLDADSGAVSRIPLVAIPAASRPDRIPLSSPQQRLWFLNRFDPTSDAYNISFSVHLDGVLDAPAMALALADVVERHESLRTVFPESDHGPHQVVEPAAPVPLTTTVVDRDGVTEALTRFAREGFDLTVETPLRTTLLSISETEHVLGLVVHHIAADGWSLGPLTRDVMVAYAARTRGAAPQWTPLPVQYSDFTLWQRAVLGDEADPASRAHRELSFWTDTLADLPDECTLPGDRVRPAAPSHRAGVHEFAVDQTAMIALSAVAERRGGTTFMAMHAVLAVALARLADTRDVVIGTPIAGRRDRALDELVGMFVGTLVLRSDVAPSDTFADLLGRVRGTDLDAFAHADLPFERLVDALSPSRTAGRHPLVQVVLAFQSEGVTSGELDGLTVTASEIDLQRSKFDVELAVTESTDADGGRSWRFRVTYTRDLYDESTIAAFADRVSAVLTTVARDPSVTVGDIDLLSHQESRELTTRAGERPGAPVPLPDLWAAVARENANATALVHDPSHGADAAARRSRTYAELDADATRLARVLLERGAGPERVVALALTRSAESVAAMLAVAMTGAAWVPVDPRYPADRIDHMLSDSGADLGVCTAADRPTAGLGVDWIVLDDPATVADIATRSTEPVTDRDRTSTLRVDHPAYVIYTSGSTGLPKGVAVTHSGLSSFAAVQRSTFGITGTSRTLHFASPSFDASVLEILMAMGAGSTVVVAPSDVYGGAELAELIDRESVSHAFVTPAALATVDVAAGSLPSLTTVVVGGDTCSADLVRRWSVGRSLYNGYGPTEATIVAAIAELRADEPVTIGTPIAGVRAVVLDARLHPVPVGVTGELYLSGVGVARGYLDRAGLTAGRFVADPYGTAGERMYRTGDVVRWTADGRLDYVGRSDTQVKIRGFRIELGEIDAALTRDASVGFAHTLVHTDTSGRASLASYVVAATGHDIDVDAVTGGVRSVLPGHMVPASMTVLERIPLTPVGKLDVRALPAPAVVAVDRTHDAPASETERTVAEIVAAVLDLDVEVGRDDSFFALGGNSLLATQVASRLGSTRGVRVPVRALFEHPTVAALAAHVDGLAESAGPALEARPRPDRIPLSSAQQRLWFLNRFDRASGAYNVPFAVRLTGPLDIAALEAALRDLVERHEVLRTVYPDSPEGPHQVILSAHEVPVALEPVATEPSAVTAAVVTSAARGFDVTAQAPLRVDLLEVTAGDEHVLVVTLHHIAADGWSLAPLAADLLTAYTARSTGTAPATEPLPVQYADYTLWQRDRLGSEDDSSSLVSTQLAYWTAALTGAPDRIDIPTDRPRPSVPSHRGAVATTTVGVDTHRRLLELARRENATLFMAVHTALAVVLGRLAGRFDTSVGTAVAGRGDQALDALVGMFVNTLVLRTRVSPTASLTEALQHVREVDLDAFAHPDVPFERLVDVLHPQRSTSRHPLFQIMLSSQDDVPTTARMGEVTVDAAEVDVAVAKFDVQFTVTDRRTDDREPAGLTVTADYARDLFDAATVTTMLDRLVCVLGVLATEPDRSVGSVEMLTPKERAHLVPVHGGETDPDPSLTLSEVFEQTARRVPDRIAAEYLGAHITYGELDRRSTTVARALVRRGVGPESLVALGFTRSFDSLVAVLAVAKAGGAFVPVDPHYPADRVRHMLTDSATTWGLTTAEHLAAVDGVSSTRWLVLDDADTRAELARTSDEPLTPAELLGPIGLAHPAYVIYTSGSTGTPKGVVVTHAGLSNFAGELRDRFEVDDTARVLHFATPSFDAAVMDQLFAYGSGATLVVSPPGVYGGRELGDLLGSERITHAFVTTAALSTADPASATSLRHILVGGEACPPELVERWAPGRSLYNVYGPTETTIVTTMSAPMVPKSPVTIGGPIRGVAAQVLDRQLQPVPFGVVGELYLAGPELARGYLGRTALTSSRFVADPHGKPGERLYRTGDLVRWRESTDGDPTLSYVGRTDDQVKIRGFRIELGEIDAAFDVHDGVDFATTMGHVLPSGDTVLVSYVLPHRESSVDTASLRRHLQERLPGYMVPQSIMLLDELPLTSVGKLDRRALPAPEFAVTGEHRDPGTATERAVCAVFEEILGVSGVGLDDSFFELGGTSLVGTRVVARLEETVGTTVPMQWLFTDSTPAALAARIDDTAHLSADEVAATATASLDMLLPLRPQGSASPVFCIHPAFGLSWSYSGLLAHLDTDQPVYGLQSPVVSGRTEEFDTVEELARYYVREIRSIQPHGPYHLLGWSLGGLIAHAMTVELQRVGESVATLTMLDSYVLADEYLESTPSVRDLIEEFTGHELPAGVEPTIAEAAAALQSEGGPMAAMTVDTLERLYAGYVNGTSLAHGYSPGVVDCDVLFFTATEDEVNRNDVRRTASAWRRHVRGAIHDHAVPVAHSAMTDPQALAIIGPTVAQHLR</sequence>
<evidence type="ECO:0000256" key="2">
    <source>
        <dbReference type="ARBA" id="ARBA00022450"/>
    </source>
</evidence>
<comment type="cofactor">
    <cofactor evidence="1">
        <name>pantetheine 4'-phosphate</name>
        <dbReference type="ChEBI" id="CHEBI:47942"/>
    </cofactor>
</comment>
<evidence type="ECO:0000256" key="4">
    <source>
        <dbReference type="SAM" id="MobiDB-lite"/>
    </source>
</evidence>
<feature type="domain" description="Carrier" evidence="5">
    <location>
        <begin position="3097"/>
        <end position="3173"/>
    </location>
</feature>
<dbReference type="Gene3D" id="3.40.50.1820">
    <property type="entry name" value="alpha/beta hydrolase"/>
    <property type="match status" value="1"/>
</dbReference>
<gene>
    <name evidence="6" type="ORF">JOE42_001284</name>
</gene>
<dbReference type="InterPro" id="IPR025110">
    <property type="entry name" value="AMP-bd_C"/>
</dbReference>
<dbReference type="Pfam" id="PF00975">
    <property type="entry name" value="Thioesterase"/>
    <property type="match status" value="1"/>
</dbReference>
<dbReference type="SUPFAM" id="SSF47336">
    <property type="entry name" value="ACP-like"/>
    <property type="match status" value="4"/>
</dbReference>
<dbReference type="InterPro" id="IPR036736">
    <property type="entry name" value="ACP-like_sf"/>
</dbReference>